<dbReference type="PANTHER" id="PTHR42847:SF4">
    <property type="entry name" value="ALKANESULFONATE MONOOXYGENASE-RELATED"/>
    <property type="match status" value="1"/>
</dbReference>
<dbReference type="SUPFAM" id="SSF51679">
    <property type="entry name" value="Bacterial luciferase-like"/>
    <property type="match status" value="1"/>
</dbReference>
<accession>A0A8J3IKL3</accession>
<dbReference type="GO" id="GO:0008726">
    <property type="term" value="F:alkanesulfonate monooxygenase activity"/>
    <property type="evidence" value="ECO:0007669"/>
    <property type="project" value="TreeGrafter"/>
</dbReference>
<sequence length="272" mass="31006">MRYGIVIPGIEMRAFAELAREAEEASWDGVFVPDGVPGTDPWVVLTAMAMRTKHIRLGTMLTPVSRRRPWKLASETATLDYLSNGRVILPVGLGAIDAGFEQFDEETDRKVRAELLDEGLDIMTGLWSQKPFQYEGKHYHVRSNWNAPSLQQPRIPIWVTGVWPPHMKSMRRALRYDGLLPNILDEKGNHREITPNDLRAIQQFVQEQRTGSTPYDIVLEGETPGDNTDKARAIVRPLAEAGATWWLESMWWDNITVEIVRKRVQQGPPRID</sequence>
<dbReference type="InterPro" id="IPR036661">
    <property type="entry name" value="Luciferase-like_sf"/>
</dbReference>
<evidence type="ECO:0000313" key="6">
    <source>
        <dbReference type="EMBL" id="GHO92490.1"/>
    </source>
</evidence>
<keyword evidence="2" id="KW-0288">FMN</keyword>
<evidence type="ECO:0000256" key="3">
    <source>
        <dbReference type="ARBA" id="ARBA00023002"/>
    </source>
</evidence>
<dbReference type="Proteomes" id="UP000597444">
    <property type="component" value="Unassembled WGS sequence"/>
</dbReference>
<evidence type="ECO:0000313" key="7">
    <source>
        <dbReference type="Proteomes" id="UP000597444"/>
    </source>
</evidence>
<evidence type="ECO:0000259" key="5">
    <source>
        <dbReference type="Pfam" id="PF00296"/>
    </source>
</evidence>
<reference evidence="6" key="1">
    <citation type="submission" date="2020-10" db="EMBL/GenBank/DDBJ databases">
        <title>Taxonomic study of unclassified bacteria belonging to the class Ktedonobacteria.</title>
        <authorList>
            <person name="Yabe S."/>
            <person name="Wang C.M."/>
            <person name="Zheng Y."/>
            <person name="Sakai Y."/>
            <person name="Cavaletti L."/>
            <person name="Monciardini P."/>
            <person name="Donadio S."/>
        </authorList>
    </citation>
    <scope>NUCLEOTIDE SEQUENCE</scope>
    <source>
        <strain evidence="6">ID150040</strain>
    </source>
</reference>
<proteinExistence type="predicted"/>
<feature type="domain" description="Luciferase-like" evidence="5">
    <location>
        <begin position="11"/>
        <end position="199"/>
    </location>
</feature>
<protein>
    <submittedName>
        <fullName evidence="6">Luciferase-like protein</fullName>
    </submittedName>
</protein>
<evidence type="ECO:0000256" key="2">
    <source>
        <dbReference type="ARBA" id="ARBA00022643"/>
    </source>
</evidence>
<keyword evidence="4" id="KW-0503">Monooxygenase</keyword>
<evidence type="ECO:0000256" key="4">
    <source>
        <dbReference type="ARBA" id="ARBA00023033"/>
    </source>
</evidence>
<dbReference type="Gene3D" id="3.20.20.30">
    <property type="entry name" value="Luciferase-like domain"/>
    <property type="match status" value="1"/>
</dbReference>
<keyword evidence="7" id="KW-1185">Reference proteome</keyword>
<organism evidence="6 7">
    <name type="scientific">Reticulibacter mediterranei</name>
    <dbReference type="NCBI Taxonomy" id="2778369"/>
    <lineage>
        <taxon>Bacteria</taxon>
        <taxon>Bacillati</taxon>
        <taxon>Chloroflexota</taxon>
        <taxon>Ktedonobacteria</taxon>
        <taxon>Ktedonobacterales</taxon>
        <taxon>Reticulibacteraceae</taxon>
        <taxon>Reticulibacter</taxon>
    </lineage>
</organism>
<keyword evidence="3" id="KW-0560">Oxidoreductase</keyword>
<dbReference type="AlphaFoldDB" id="A0A8J3IKL3"/>
<dbReference type="InterPro" id="IPR050172">
    <property type="entry name" value="SsuD_RutA_monooxygenase"/>
</dbReference>
<dbReference type="Pfam" id="PF00296">
    <property type="entry name" value="Bac_luciferase"/>
    <property type="match status" value="1"/>
</dbReference>
<dbReference type="GO" id="GO:0046306">
    <property type="term" value="P:alkanesulfonate catabolic process"/>
    <property type="evidence" value="ECO:0007669"/>
    <property type="project" value="TreeGrafter"/>
</dbReference>
<evidence type="ECO:0000256" key="1">
    <source>
        <dbReference type="ARBA" id="ARBA00022630"/>
    </source>
</evidence>
<gene>
    <name evidence="6" type="ORF">KSF_025380</name>
</gene>
<name>A0A8J3IKL3_9CHLR</name>
<comment type="caution">
    <text evidence="6">The sequence shown here is derived from an EMBL/GenBank/DDBJ whole genome shotgun (WGS) entry which is preliminary data.</text>
</comment>
<keyword evidence="1" id="KW-0285">Flavoprotein</keyword>
<dbReference type="EMBL" id="BNJK01000001">
    <property type="protein sequence ID" value="GHO92490.1"/>
    <property type="molecule type" value="Genomic_DNA"/>
</dbReference>
<dbReference type="InterPro" id="IPR011251">
    <property type="entry name" value="Luciferase-like_dom"/>
</dbReference>
<dbReference type="RefSeq" id="WP_220203318.1">
    <property type="nucleotide sequence ID" value="NZ_BNJK01000001.1"/>
</dbReference>
<dbReference type="PANTHER" id="PTHR42847">
    <property type="entry name" value="ALKANESULFONATE MONOOXYGENASE"/>
    <property type="match status" value="1"/>
</dbReference>